<evidence type="ECO:0000256" key="1">
    <source>
        <dbReference type="SAM" id="Coils"/>
    </source>
</evidence>
<keyword evidence="2" id="KW-0812">Transmembrane</keyword>
<feature type="transmembrane region" description="Helical" evidence="2">
    <location>
        <begin position="46"/>
        <end position="68"/>
    </location>
</feature>
<dbReference type="GO" id="GO:0000155">
    <property type="term" value="F:phosphorelay sensor kinase activity"/>
    <property type="evidence" value="ECO:0007669"/>
    <property type="project" value="InterPro"/>
</dbReference>
<dbReference type="Gene3D" id="3.30.565.10">
    <property type="entry name" value="Histidine kinase-like ATPase, C-terminal domain"/>
    <property type="match status" value="1"/>
</dbReference>
<dbReference type="RefSeq" id="WP_129601650.1">
    <property type="nucleotide sequence ID" value="NZ_SBLB01000003.1"/>
</dbReference>
<gene>
    <name evidence="4" type="ORF">EQG79_12310</name>
</gene>
<keyword evidence="2" id="KW-1133">Transmembrane helix</keyword>
<keyword evidence="2" id="KW-0472">Membrane</keyword>
<keyword evidence="5" id="KW-1185">Reference proteome</keyword>
<dbReference type="PANTHER" id="PTHR34220">
    <property type="entry name" value="SENSOR HISTIDINE KINASE YPDA"/>
    <property type="match status" value="1"/>
</dbReference>
<evidence type="ECO:0000313" key="5">
    <source>
        <dbReference type="Proteomes" id="UP000290407"/>
    </source>
</evidence>
<dbReference type="GO" id="GO:0016020">
    <property type="term" value="C:membrane"/>
    <property type="evidence" value="ECO:0007669"/>
    <property type="project" value="InterPro"/>
</dbReference>
<accession>A0A4Q2UIV7</accession>
<dbReference type="PANTHER" id="PTHR34220:SF7">
    <property type="entry name" value="SENSOR HISTIDINE KINASE YPDA"/>
    <property type="match status" value="1"/>
</dbReference>
<organism evidence="4 5">
    <name type="scientific">Spirosoma sordidisoli</name>
    <dbReference type="NCBI Taxonomy" id="2502893"/>
    <lineage>
        <taxon>Bacteria</taxon>
        <taxon>Pseudomonadati</taxon>
        <taxon>Bacteroidota</taxon>
        <taxon>Cytophagia</taxon>
        <taxon>Cytophagales</taxon>
        <taxon>Cytophagaceae</taxon>
        <taxon>Spirosoma</taxon>
    </lineage>
</organism>
<feature type="coiled-coil region" evidence="1">
    <location>
        <begin position="163"/>
        <end position="195"/>
    </location>
</feature>
<proteinExistence type="predicted"/>
<feature type="transmembrane region" description="Helical" evidence="2">
    <location>
        <begin position="88"/>
        <end position="121"/>
    </location>
</feature>
<dbReference type="InterPro" id="IPR010559">
    <property type="entry name" value="Sig_transdc_His_kin_internal"/>
</dbReference>
<evidence type="ECO:0000259" key="3">
    <source>
        <dbReference type="Pfam" id="PF06580"/>
    </source>
</evidence>
<name>A0A4Q2UIV7_9BACT</name>
<dbReference type="EMBL" id="SBLB01000003">
    <property type="protein sequence ID" value="RYC69387.1"/>
    <property type="molecule type" value="Genomic_DNA"/>
</dbReference>
<evidence type="ECO:0000256" key="2">
    <source>
        <dbReference type="SAM" id="Phobius"/>
    </source>
</evidence>
<feature type="domain" description="Signal transduction histidine kinase internal region" evidence="3">
    <location>
        <begin position="188"/>
        <end position="266"/>
    </location>
</feature>
<evidence type="ECO:0000313" key="4">
    <source>
        <dbReference type="EMBL" id="RYC69387.1"/>
    </source>
</evidence>
<dbReference type="InterPro" id="IPR036890">
    <property type="entry name" value="HATPase_C_sf"/>
</dbReference>
<comment type="caution">
    <text evidence="4">The sequence shown here is derived from an EMBL/GenBank/DDBJ whole genome shotgun (WGS) entry which is preliminary data.</text>
</comment>
<dbReference type="AlphaFoldDB" id="A0A4Q2UIV7"/>
<protein>
    <recommendedName>
        <fullName evidence="3">Signal transduction histidine kinase internal region domain-containing protein</fullName>
    </recommendedName>
</protein>
<keyword evidence="1" id="KW-0175">Coiled coil</keyword>
<dbReference type="Proteomes" id="UP000290407">
    <property type="component" value="Unassembled WGS sequence"/>
</dbReference>
<dbReference type="InterPro" id="IPR050640">
    <property type="entry name" value="Bact_2-comp_sensor_kinase"/>
</dbReference>
<dbReference type="Pfam" id="PF06580">
    <property type="entry name" value="His_kinase"/>
    <property type="match status" value="1"/>
</dbReference>
<sequence>MINRLTSKQKWQLAIRLLLLYAPLLLYVNLPEAARTADTLLDGLPYFLGFSVVALGMYFIWINATDLIQRQLFRWFGEEFLLEFNWLALLLAILVSLGLAMLYILAFHVILQGIFTVIHYIRPFTGPKPDPSTLPAEALAYVQRANNGFSVVIMLSAFYLTINARAYQQLKNVQLKAERLEKEAALSQFEALKNQLSPHFLFNSLSILTSLIHEDVDLSEQFIKHLSKAYRYILEQRDQNLVLLKTELEFIQAYTFLLQIRFENKFQVSVDVPQEVQQQYRIAPLSLQMLVENAVKHNRMSVREPLQVRIYSQGEELVIDNRIQPRDQPEFSTGVGLRNITNRYALLTDRRVEYGEQAGNFIVKIPLIV</sequence>
<reference evidence="4 5" key="1">
    <citation type="submission" date="2019-01" db="EMBL/GenBank/DDBJ databases">
        <title>Spirosoma flava sp. nov., a propanil-degrading bacterium isolated from herbicide-contaminated soil.</title>
        <authorList>
            <person name="Zhang L."/>
            <person name="Jiang J.-D."/>
        </authorList>
    </citation>
    <scope>NUCLEOTIDE SEQUENCE [LARGE SCALE GENOMIC DNA]</scope>
    <source>
        <strain evidence="4 5">TY50</strain>
    </source>
</reference>